<gene>
    <name evidence="1" type="ORF">PGIGA_G00109320</name>
</gene>
<evidence type="ECO:0000313" key="2">
    <source>
        <dbReference type="Proteomes" id="UP000829447"/>
    </source>
</evidence>
<evidence type="ECO:0000313" key="1">
    <source>
        <dbReference type="EMBL" id="MCI4375447.1"/>
    </source>
</evidence>
<proteinExistence type="predicted"/>
<dbReference type="EMBL" id="CM040455">
    <property type="protein sequence ID" value="MCI4375447.1"/>
    <property type="molecule type" value="Genomic_DNA"/>
</dbReference>
<organism evidence="1 2">
    <name type="scientific">Pangasianodon gigas</name>
    <name type="common">Mekong giant catfish</name>
    <name type="synonym">Pangasius gigas</name>
    <dbReference type="NCBI Taxonomy" id="30993"/>
    <lineage>
        <taxon>Eukaryota</taxon>
        <taxon>Metazoa</taxon>
        <taxon>Chordata</taxon>
        <taxon>Craniata</taxon>
        <taxon>Vertebrata</taxon>
        <taxon>Euteleostomi</taxon>
        <taxon>Actinopterygii</taxon>
        <taxon>Neopterygii</taxon>
        <taxon>Teleostei</taxon>
        <taxon>Ostariophysi</taxon>
        <taxon>Siluriformes</taxon>
        <taxon>Pangasiidae</taxon>
        <taxon>Pangasianodon</taxon>
    </lineage>
</organism>
<sequence length="660" mass="70869">MPGLASMIEDVLGEGPVTASRFSRWFNSNQSPSVSRSSSLRSTPHEELEKLADPRSSSPSQGPTPYFTPIPLEERREKVDILELLHKAKIDLKPLLSSLNANKARLKESTNSGVVLSLEEVESGLKGLKVQSEQPQPAPRQLQAQGRGTPFMAEHLEEALTGGSGVMARPRDPDMSAFNKLVSSMKASGTLPTQPKASTSSLQQSADPAILSTITEAQVPAIQQKNIFQELLGVQGAPRAGSPLLSGLLANPEAAPAPAPGLLHHRGSSPPLFPHRGPIQDFYTGMQTGTGFPVGPQQILGDQIPEMHRALSPGPTPQQLRAMSMGVDQADLEAGMFQQDLALHGRQYQQGYNKSFRNRQTRINRSPGPHLPGRNSPVTAVTSMLSPSFTPTSVIKKMYESKEKTKDEPVSRPGSKEDTANSQEDSPSPSSFLDGVDGGGPQAGGIKACSTPVSAQNRHSKEAERARPSSTTGHHTPSMLSPGSTSSFPRPIYPVPLLSHVPLVRPPPPQLHPGVVQRMIAQGIQPQQLGPALLQTGLFPQTVDLSQLQGLPPALLGQPLYPLGTTGHPLIPPRAAGPHMQLAVMQQQFQQQQRPNIHTVPTGTPQSQSHSTHRTPHSQRRAGSPPLGLAKWFGSDVLQQPLPSMPSTKVISVDELEFRQ</sequence>
<dbReference type="Proteomes" id="UP000829447">
    <property type="component" value="Linkage Group LG2"/>
</dbReference>
<comment type="caution">
    <text evidence="1">The sequence shown here is derived from an EMBL/GenBank/DDBJ whole genome shotgun (WGS) entry which is preliminary data.</text>
</comment>
<name>A0ACC5W9B8_PANGG</name>
<reference evidence="1 2" key="1">
    <citation type="journal article" date="2022" name="bioRxiv">
        <title>An ancient truncated duplication of the anti-Mullerian hormone receptor type 2 gene is a potential conserved master sex determinant in the Pangasiidae catfish family.</title>
        <authorList>
            <person name="Wen M."/>
            <person name="Pan Q."/>
            <person name="Jouanno E."/>
            <person name="Montfort J."/>
            <person name="Zahm M."/>
            <person name="Cabau C."/>
            <person name="Klopp C."/>
            <person name="Iampietro C."/>
            <person name="Roques C."/>
            <person name="Bouchez O."/>
            <person name="Castinel A."/>
            <person name="Donnadieu C."/>
            <person name="Parrinello H."/>
            <person name="Poncet C."/>
            <person name="Belmonte E."/>
            <person name="Gautier V."/>
            <person name="Avarre J.-C."/>
            <person name="Dugue R."/>
            <person name="Gustiano R."/>
            <person name="Ha T.T.T."/>
            <person name="Campet M."/>
            <person name="Sriphairoj K."/>
            <person name="Ribolli J."/>
            <person name="de Almeida F.L."/>
            <person name="Desvignes T."/>
            <person name="Postlethwait J.H."/>
            <person name="Bucao C.F."/>
            <person name="Robinson-Rechavi M."/>
            <person name="Bobe J."/>
            <person name="Herpin A."/>
            <person name="Guiguen Y."/>
        </authorList>
    </citation>
    <scope>NUCLEOTIDE SEQUENCE [LARGE SCALE GENOMIC DNA]</scope>
    <source>
        <strain evidence="1">YG-Dec2019</strain>
    </source>
</reference>
<protein>
    <submittedName>
        <fullName evidence="1">Uncharacterized protein</fullName>
    </submittedName>
</protein>
<accession>A0ACC5W9B8</accession>
<keyword evidence="2" id="KW-1185">Reference proteome</keyword>